<dbReference type="PANTHER" id="PTHR30258:SF13">
    <property type="entry name" value="SECRETION PATHWAY ATPASE-RELATED"/>
    <property type="match status" value="1"/>
</dbReference>
<dbReference type="AlphaFoldDB" id="A0A077FG56"/>
<dbReference type="GO" id="GO:0016887">
    <property type="term" value="F:ATP hydrolysis activity"/>
    <property type="evidence" value="ECO:0007669"/>
    <property type="project" value="TreeGrafter"/>
</dbReference>
<feature type="domain" description="Bacterial type II secretion system protein E" evidence="4">
    <location>
        <begin position="402"/>
        <end position="416"/>
    </location>
</feature>
<dbReference type="PROSITE" id="PS00662">
    <property type="entry name" value="T2SP_E"/>
    <property type="match status" value="1"/>
</dbReference>
<evidence type="ECO:0000313" key="5">
    <source>
        <dbReference type="EMBL" id="AIL64183.1"/>
    </source>
</evidence>
<dbReference type="EMBL" id="CP009048">
    <property type="protein sequence ID" value="AIL64183.1"/>
    <property type="molecule type" value="Genomic_DNA"/>
</dbReference>
<dbReference type="eggNOG" id="COG2804">
    <property type="taxonomic scope" value="Bacteria"/>
</dbReference>
<dbReference type="InterPro" id="IPR027417">
    <property type="entry name" value="P-loop_NTPase"/>
</dbReference>
<dbReference type="OrthoDB" id="9804785at2"/>
<dbReference type="Gene3D" id="3.30.450.90">
    <property type="match status" value="1"/>
</dbReference>
<dbReference type="SUPFAM" id="SSF160246">
    <property type="entry name" value="EspE N-terminal domain-like"/>
    <property type="match status" value="1"/>
</dbReference>
<gene>
    <name evidence="5" type="ORF">PSAKL28_50430</name>
</gene>
<dbReference type="CDD" id="cd01129">
    <property type="entry name" value="PulE-GspE-like"/>
    <property type="match status" value="1"/>
</dbReference>
<dbReference type="KEGG" id="palk:PSAKL28_50430"/>
<dbReference type="Pfam" id="PF00437">
    <property type="entry name" value="T2SSE"/>
    <property type="match status" value="1"/>
</dbReference>
<evidence type="ECO:0000313" key="6">
    <source>
        <dbReference type="Proteomes" id="UP000028931"/>
    </source>
</evidence>
<dbReference type="Proteomes" id="UP000028931">
    <property type="component" value="Chromosome"/>
</dbReference>
<dbReference type="SMART" id="SM00382">
    <property type="entry name" value="AAA"/>
    <property type="match status" value="1"/>
</dbReference>
<keyword evidence="2" id="KW-0547">Nucleotide-binding</keyword>
<dbReference type="InterPro" id="IPR007831">
    <property type="entry name" value="T2SS_GspE_N"/>
</dbReference>
<comment type="similarity">
    <text evidence="1">Belongs to the GSP E family.</text>
</comment>
<keyword evidence="3" id="KW-0067">ATP-binding</keyword>
<dbReference type="Gene3D" id="3.30.300.160">
    <property type="entry name" value="Type II secretion system, protein E, N-terminal domain"/>
    <property type="match status" value="1"/>
</dbReference>
<name>A0A077FG56_9PSED</name>
<dbReference type="Pfam" id="PF05157">
    <property type="entry name" value="MshEN"/>
    <property type="match status" value="1"/>
</dbReference>
<dbReference type="InterPro" id="IPR037257">
    <property type="entry name" value="T2SS_E_N_sf"/>
</dbReference>
<evidence type="ECO:0000259" key="4">
    <source>
        <dbReference type="PROSITE" id="PS00662"/>
    </source>
</evidence>
<dbReference type="GO" id="GO:0005886">
    <property type="term" value="C:plasma membrane"/>
    <property type="evidence" value="ECO:0007669"/>
    <property type="project" value="TreeGrafter"/>
</dbReference>
<dbReference type="PANTHER" id="PTHR30258">
    <property type="entry name" value="TYPE II SECRETION SYSTEM PROTEIN GSPE-RELATED"/>
    <property type="match status" value="1"/>
</dbReference>
<dbReference type="HOGENOM" id="CLU_013446_10_3_6"/>
<organism evidence="5 6">
    <name type="scientific">Pseudomonas alkylphenolica</name>
    <dbReference type="NCBI Taxonomy" id="237609"/>
    <lineage>
        <taxon>Bacteria</taxon>
        <taxon>Pseudomonadati</taxon>
        <taxon>Pseudomonadota</taxon>
        <taxon>Gammaproteobacteria</taxon>
        <taxon>Pseudomonadales</taxon>
        <taxon>Pseudomonadaceae</taxon>
        <taxon>Pseudomonas</taxon>
    </lineage>
</organism>
<reference evidence="5 6" key="1">
    <citation type="submission" date="2014-07" db="EMBL/GenBank/DDBJ databases">
        <authorList>
            <person name="Lee K."/>
            <person name="Lim J.Y."/>
            <person name="Hwang I."/>
        </authorList>
    </citation>
    <scope>NUCLEOTIDE SEQUENCE [LARGE SCALE GENOMIC DNA]</scope>
    <source>
        <strain evidence="5 6">KL28</strain>
    </source>
</reference>
<accession>A0A077FG56</accession>
<dbReference type="InterPro" id="IPR001482">
    <property type="entry name" value="T2SS/T4SS_dom"/>
</dbReference>
<dbReference type="InterPro" id="IPR003593">
    <property type="entry name" value="AAA+_ATPase"/>
</dbReference>
<dbReference type="GO" id="GO:0005524">
    <property type="term" value="F:ATP binding"/>
    <property type="evidence" value="ECO:0007669"/>
    <property type="project" value="UniProtKB-KW"/>
</dbReference>
<proteinExistence type="inferred from homology"/>
<evidence type="ECO:0000256" key="1">
    <source>
        <dbReference type="ARBA" id="ARBA00006611"/>
    </source>
</evidence>
<protein>
    <submittedName>
        <fullName evidence="5">Type II secretion system protein E</fullName>
    </submittedName>
</protein>
<evidence type="ECO:0000256" key="3">
    <source>
        <dbReference type="ARBA" id="ARBA00022840"/>
    </source>
</evidence>
<sequence>MTVSDEDRRLSLDGLLTDLLDARLINPDAAQLLRTQHLASDVHPLEHIARQALPDPRQPGQRLNLETLCQWLAKQAGLPYLYIDPLQLDLNATTGLMSAAFARRHGILAIAVDNLGVTVASAEPYVRSWEADLAQVLRRPIKHVLASPVQIRQFSQAFFHLARSVNGASRQPVPAPAPANLEQLLELGTNGQQHEGDDAHIVTIVDWLLQYAFDQRASDIHLEPRRDQGHLRFRIDGLLHPVYQFPAEVTLAIISRLKTLGRMNVAEKRRPQDGRIKTRLAAGNEVELRLSTLPTTFGEKLVLRIFDPALLQQDLRQLGLEDDDLLRWQALIGQRHGLILVTGPTGSGKTSTLYATLKYLATPQVNLCTVEDPIEMVEPGFNQLQVHPAIDLGFAEGARALLRQDPDIIMIGEIRDLETAQVAFQAALTGHLVLSTLHTNDACSAINRLLELGVAPHLIKAGLIGVMAQRLVRTLCRACKAPAPAGEAGYQARGCNECRQTGYHGRTGIHELLYLSETLISQIRSDTDLAILRRQARDEGLKSLQQRGAQKVVNGLTTAAEVLRVAPGN</sequence>
<dbReference type="RefSeq" id="WP_038615676.1">
    <property type="nucleotide sequence ID" value="NZ_CP009048.1"/>
</dbReference>
<evidence type="ECO:0000256" key="2">
    <source>
        <dbReference type="ARBA" id="ARBA00022741"/>
    </source>
</evidence>
<dbReference type="SUPFAM" id="SSF52540">
    <property type="entry name" value="P-loop containing nucleoside triphosphate hydrolases"/>
    <property type="match status" value="1"/>
</dbReference>
<dbReference type="Gene3D" id="3.40.50.300">
    <property type="entry name" value="P-loop containing nucleotide triphosphate hydrolases"/>
    <property type="match status" value="1"/>
</dbReference>